<feature type="transmembrane region" description="Helical" evidence="1">
    <location>
        <begin position="155"/>
        <end position="179"/>
    </location>
</feature>
<dbReference type="RefSeq" id="WP_274267431.1">
    <property type="nucleotide sequence ID" value="NZ_CP117880.1"/>
</dbReference>
<accession>A0ABY7WIB5</accession>
<gene>
    <name evidence="2" type="ORF">PQ465_20690</name>
</gene>
<evidence type="ECO:0000313" key="2">
    <source>
        <dbReference type="EMBL" id="WDF68700.1"/>
    </source>
</evidence>
<evidence type="ECO:0008006" key="4">
    <source>
        <dbReference type="Google" id="ProtNLM"/>
    </source>
</evidence>
<dbReference type="Proteomes" id="UP001221558">
    <property type="component" value="Chromosome"/>
</dbReference>
<keyword evidence="1" id="KW-1133">Transmembrane helix</keyword>
<keyword evidence="3" id="KW-1185">Reference proteome</keyword>
<keyword evidence="1" id="KW-0812">Transmembrane</keyword>
<evidence type="ECO:0000256" key="1">
    <source>
        <dbReference type="SAM" id="Phobius"/>
    </source>
</evidence>
<proteinExistence type="predicted"/>
<name>A0ABY7WIB5_9SPHI</name>
<keyword evidence="1" id="KW-0472">Membrane</keyword>
<protein>
    <recommendedName>
        <fullName evidence="4">RDD family protein</fullName>
    </recommendedName>
</protein>
<reference evidence="2 3" key="1">
    <citation type="submission" date="2023-02" db="EMBL/GenBank/DDBJ databases">
        <title>Genome sequence of Sphingobacterium sp. KACC 22765.</title>
        <authorList>
            <person name="Kim S."/>
            <person name="Heo J."/>
            <person name="Kwon S.-W."/>
        </authorList>
    </citation>
    <scope>NUCLEOTIDE SEQUENCE [LARGE SCALE GENOMIC DNA]</scope>
    <source>
        <strain evidence="2 3">KACC 22765</strain>
    </source>
</reference>
<feature type="transmembrane region" description="Helical" evidence="1">
    <location>
        <begin position="113"/>
        <end position="135"/>
    </location>
</feature>
<dbReference type="EMBL" id="CP117880">
    <property type="protein sequence ID" value="WDF68700.1"/>
    <property type="molecule type" value="Genomic_DNA"/>
</dbReference>
<feature type="transmembrane region" description="Helical" evidence="1">
    <location>
        <begin position="32"/>
        <end position="50"/>
    </location>
</feature>
<organism evidence="2 3">
    <name type="scientific">Sphingobacterium oryzagri</name>
    <dbReference type="NCBI Taxonomy" id="3025669"/>
    <lineage>
        <taxon>Bacteria</taxon>
        <taxon>Pseudomonadati</taxon>
        <taxon>Bacteroidota</taxon>
        <taxon>Sphingobacteriia</taxon>
        <taxon>Sphingobacteriales</taxon>
        <taxon>Sphingobacteriaceae</taxon>
        <taxon>Sphingobacterium</taxon>
    </lineage>
</organism>
<feature type="transmembrane region" description="Helical" evidence="1">
    <location>
        <begin position="70"/>
        <end position="93"/>
    </location>
</feature>
<evidence type="ECO:0000313" key="3">
    <source>
        <dbReference type="Proteomes" id="UP001221558"/>
    </source>
</evidence>
<sequence length="220" mass="24932">MLTNDQIKKNHSNSWKTIWMIYNANQKFYKGMFFWVAILLDVIVLIFALLTRSDFYTLICKTVDLHLTILPNLLGFNLGSYALLIGLASSNFLHKFTGGLNEGFTFFQKASAVFAVSVILQAFTLSIAFTIKQIILVQELSIPGSLNIGKCLLQYVNYMFFLGINFLGIYSVLIILMLAKNIFALGQTANFFSGIEQLKAAQSEKKQQTFVEYLLSFLKR</sequence>